<evidence type="ECO:0000256" key="6">
    <source>
        <dbReference type="SAM" id="MobiDB-lite"/>
    </source>
</evidence>
<feature type="region of interest" description="Disordered" evidence="6">
    <location>
        <begin position="589"/>
        <end position="608"/>
    </location>
</feature>
<dbReference type="SUPFAM" id="SSF56672">
    <property type="entry name" value="DNA/RNA polymerases"/>
    <property type="match status" value="1"/>
</dbReference>
<evidence type="ECO:0000313" key="9">
    <source>
        <dbReference type="Proteomes" id="UP000069940"/>
    </source>
</evidence>
<evidence type="ECO:0000256" key="4">
    <source>
        <dbReference type="PROSITE-ProRule" id="PRU00146"/>
    </source>
</evidence>
<feature type="domain" description="PHD-type" evidence="7">
    <location>
        <begin position="64"/>
        <end position="112"/>
    </location>
</feature>
<evidence type="ECO:0000313" key="8">
    <source>
        <dbReference type="EnsemblMetazoa" id="AALFPA23_007652.P10233"/>
    </source>
</evidence>
<dbReference type="Gene3D" id="3.30.70.270">
    <property type="match status" value="1"/>
</dbReference>
<dbReference type="InterPro" id="IPR013083">
    <property type="entry name" value="Znf_RING/FYVE/PHD"/>
</dbReference>
<dbReference type="InterPro" id="IPR019786">
    <property type="entry name" value="Zinc_finger_PHD-type_CS"/>
</dbReference>
<keyword evidence="2 4" id="KW-0863">Zinc-finger</keyword>
<evidence type="ECO:0000259" key="7">
    <source>
        <dbReference type="PROSITE" id="PS50016"/>
    </source>
</evidence>
<dbReference type="SMART" id="SM00249">
    <property type="entry name" value="PHD"/>
    <property type="match status" value="1"/>
</dbReference>
<feature type="compositionally biased region" description="Low complexity" evidence="6">
    <location>
        <begin position="589"/>
        <end position="602"/>
    </location>
</feature>
<evidence type="ECO:0000256" key="3">
    <source>
        <dbReference type="ARBA" id="ARBA00022833"/>
    </source>
</evidence>
<evidence type="ECO:0000256" key="5">
    <source>
        <dbReference type="SAM" id="Coils"/>
    </source>
</evidence>
<evidence type="ECO:0000256" key="2">
    <source>
        <dbReference type="ARBA" id="ARBA00022771"/>
    </source>
</evidence>
<reference evidence="9" key="1">
    <citation type="journal article" date="2015" name="Proc. Natl. Acad. Sci. U.S.A.">
        <title>Genome sequence of the Asian Tiger mosquito, Aedes albopictus, reveals insights into its biology, genetics, and evolution.</title>
        <authorList>
            <person name="Chen X.G."/>
            <person name="Jiang X."/>
            <person name="Gu J."/>
            <person name="Xu M."/>
            <person name="Wu Y."/>
            <person name="Deng Y."/>
            <person name="Zhang C."/>
            <person name="Bonizzoni M."/>
            <person name="Dermauw W."/>
            <person name="Vontas J."/>
            <person name="Armbruster P."/>
            <person name="Huang X."/>
            <person name="Yang Y."/>
            <person name="Zhang H."/>
            <person name="He W."/>
            <person name="Peng H."/>
            <person name="Liu Y."/>
            <person name="Wu K."/>
            <person name="Chen J."/>
            <person name="Lirakis M."/>
            <person name="Topalis P."/>
            <person name="Van Leeuwen T."/>
            <person name="Hall A.B."/>
            <person name="Jiang X."/>
            <person name="Thorpe C."/>
            <person name="Mueller R.L."/>
            <person name="Sun C."/>
            <person name="Waterhouse R.M."/>
            <person name="Yan G."/>
            <person name="Tu Z.J."/>
            <person name="Fang X."/>
            <person name="James A.A."/>
        </authorList>
    </citation>
    <scope>NUCLEOTIDE SEQUENCE [LARGE SCALE GENOMIC DNA]</scope>
    <source>
        <strain evidence="9">Foshan</strain>
    </source>
</reference>
<dbReference type="Proteomes" id="UP000069940">
    <property type="component" value="Unassembled WGS sequence"/>
</dbReference>
<dbReference type="PANTHER" id="PTHR47331">
    <property type="entry name" value="PHD-TYPE DOMAIN-CONTAINING PROTEIN"/>
    <property type="match status" value="1"/>
</dbReference>
<dbReference type="RefSeq" id="XP_062714841.1">
    <property type="nucleotide sequence ID" value="XM_062858857.1"/>
</dbReference>
<sequence length="1116" mass="124386">MSSRSNLRPDLRTGATRTRSVAKIGGSGGQSEHQVEDGAYGGIVPVVVTRVPSPEQQANQTLPGRACKVCGGPDTEEMIQCDVCNKWHHFACVGVTKEIEDNNWSCAVCDTVTRALQILSTSDKAPRQAETAKRSKSLNSVIPSDKQHTLQPPDGPSSKGAAKQSSQLKSIPDRSAKGTYSVLSHGSSRSSILKLELQKLEEERALEQIEVEKQRNYLNKKYDILRQLTNQSDMTSIAEGTERVNAWVEDVNGCGRSESLVEPAPNNFSPRGCSTLNRSNVNRGSQATSRQSPALTGPINYNIRNSRRSIPMPVSGEGPLLRSSRYHAIPQDDGFSSRCLKGRAYDAVKSQLMHPANVPGVIATLKMMFGQPEAIVHSLVAKINALPSLREDKLETLVDFAVNQLVSKLPPTLKLDWACYRMSVPRVNLATFGNFLYSLAEAASTVVFPITVADQKQTRSETRLPKKGNAFLNAHLETQPEIDASMPATSSNANAIERPPAPIDRLNDGCPICKGSCRTADKCKQFLELSRDARWASVREFGLCRRCLRRHNGSCNTKECGQNGCTFKHHALLHNDQQRAQQITTVVASPNPNSGSSEPETSQGHGCNTHRTKTSAVLFRYLPVVLRSRNKTVQTYAFFDEGSELSLLDDGLAKLLELDGEISPLCLRWTGGKERNEDNSRVVSLEIGGIRNQTKMFNLNNVRTVQELLLPHQTIDMKELSQLYPHLRGLPVDSYQSAQPRILIGLKHAFIGLVLQSREGELNHPIASKTRLGWTVYGGCTEDAPNVVQCAFHEHHQSDNMDESLHQAMKEYFSLDSLGITKPSNILLSTDDQRAETLLRSLTKLKNGRYETGLLWRSDDARLPDNHAMALRRHRSLEIRLGKDPELAEILNKKIADYLEKGYIRLLTEEELNKPMFRIWYLPIFPVTNPNKPGKIRIVWDAAASTFGKSLNSALLKGPDQLCSLLSILLQFREHRVGLTGDIREMFHQVDIREEDQHCQRFFWTDKSGDVRTYVMRVMTFGACCSPSCAQYVKNVNAERHSQDYPDAAQAITKRHYVDDMLVSVETEQEAIQLASEVKLVHGNGGFEIRNWALVHLRLEAKSDQKPNLINLNQVE</sequence>
<organism evidence="8 9">
    <name type="scientific">Aedes albopictus</name>
    <name type="common">Asian tiger mosquito</name>
    <name type="synonym">Stegomyia albopicta</name>
    <dbReference type="NCBI Taxonomy" id="7160"/>
    <lineage>
        <taxon>Eukaryota</taxon>
        <taxon>Metazoa</taxon>
        <taxon>Ecdysozoa</taxon>
        <taxon>Arthropoda</taxon>
        <taxon>Hexapoda</taxon>
        <taxon>Insecta</taxon>
        <taxon>Pterygota</taxon>
        <taxon>Neoptera</taxon>
        <taxon>Endopterygota</taxon>
        <taxon>Diptera</taxon>
        <taxon>Nematocera</taxon>
        <taxon>Culicoidea</taxon>
        <taxon>Culicidae</taxon>
        <taxon>Culicinae</taxon>
        <taxon>Aedini</taxon>
        <taxon>Aedes</taxon>
        <taxon>Stegomyia</taxon>
    </lineage>
</organism>
<dbReference type="InterPro" id="IPR043502">
    <property type="entry name" value="DNA/RNA_pol_sf"/>
</dbReference>
<reference evidence="8" key="2">
    <citation type="submission" date="2025-05" db="UniProtKB">
        <authorList>
            <consortium name="EnsemblMetazoa"/>
        </authorList>
    </citation>
    <scope>IDENTIFICATION</scope>
    <source>
        <strain evidence="8">Foshan</strain>
    </source>
</reference>
<dbReference type="InterPro" id="IPR043128">
    <property type="entry name" value="Rev_trsase/Diguanyl_cyclase"/>
</dbReference>
<keyword evidence="1" id="KW-0479">Metal-binding</keyword>
<dbReference type="Pfam" id="PF00078">
    <property type="entry name" value="RVT_1"/>
    <property type="match status" value="1"/>
</dbReference>
<dbReference type="PROSITE" id="PS01359">
    <property type="entry name" value="ZF_PHD_1"/>
    <property type="match status" value="1"/>
</dbReference>
<dbReference type="PANTHER" id="PTHR47331:SF5">
    <property type="entry name" value="RIBONUCLEASE H"/>
    <property type="match status" value="1"/>
</dbReference>
<feature type="coiled-coil region" evidence="5">
    <location>
        <begin position="190"/>
        <end position="217"/>
    </location>
</feature>
<dbReference type="GeneID" id="134291299"/>
<dbReference type="InterPro" id="IPR001965">
    <property type="entry name" value="Znf_PHD"/>
</dbReference>
<protein>
    <recommendedName>
        <fullName evidence="7">PHD-type domain-containing protein</fullName>
    </recommendedName>
</protein>
<keyword evidence="5" id="KW-0175">Coiled coil</keyword>
<keyword evidence="3" id="KW-0862">Zinc</keyword>
<dbReference type="InterPro" id="IPR000477">
    <property type="entry name" value="RT_dom"/>
</dbReference>
<dbReference type="InterPro" id="IPR011011">
    <property type="entry name" value="Znf_FYVE_PHD"/>
</dbReference>
<feature type="region of interest" description="Disordered" evidence="6">
    <location>
        <begin position="1"/>
        <end position="36"/>
    </location>
</feature>
<dbReference type="SUPFAM" id="SSF57903">
    <property type="entry name" value="FYVE/PHD zinc finger"/>
    <property type="match status" value="1"/>
</dbReference>
<evidence type="ECO:0000256" key="1">
    <source>
        <dbReference type="ARBA" id="ARBA00022723"/>
    </source>
</evidence>
<feature type="region of interest" description="Disordered" evidence="6">
    <location>
        <begin position="271"/>
        <end position="298"/>
    </location>
</feature>
<accession>A0ABM1YBQ1</accession>
<dbReference type="EnsemblMetazoa" id="AALFPA23_007652.R10233">
    <property type="protein sequence ID" value="AALFPA23_007652.P10233"/>
    <property type="gene ID" value="AALFPA23_007652"/>
</dbReference>
<feature type="compositionally biased region" description="Polar residues" evidence="6">
    <location>
        <begin position="271"/>
        <end position="294"/>
    </location>
</feature>
<name>A0ABM1YBQ1_AEDAL</name>
<proteinExistence type="predicted"/>
<dbReference type="Pfam" id="PF00628">
    <property type="entry name" value="PHD"/>
    <property type="match status" value="1"/>
</dbReference>
<keyword evidence="9" id="KW-1185">Reference proteome</keyword>
<feature type="region of interest" description="Disordered" evidence="6">
    <location>
        <begin position="122"/>
        <end position="183"/>
    </location>
</feature>
<dbReference type="InterPro" id="IPR019787">
    <property type="entry name" value="Znf_PHD-finger"/>
</dbReference>
<dbReference type="PROSITE" id="PS50016">
    <property type="entry name" value="ZF_PHD_2"/>
    <property type="match status" value="1"/>
</dbReference>
<dbReference type="Gene3D" id="3.10.10.10">
    <property type="entry name" value="HIV Type 1 Reverse Transcriptase, subunit A, domain 1"/>
    <property type="match status" value="1"/>
</dbReference>
<feature type="compositionally biased region" description="Basic and acidic residues" evidence="6">
    <location>
        <begin position="124"/>
        <end position="133"/>
    </location>
</feature>
<dbReference type="Gene3D" id="3.30.40.10">
    <property type="entry name" value="Zinc/RING finger domain, C3HC4 (zinc finger)"/>
    <property type="match status" value="1"/>
</dbReference>